<dbReference type="Proteomes" id="UP000215509">
    <property type="component" value="Unassembled WGS sequence"/>
</dbReference>
<feature type="domain" description="HTH araC/xylS-type" evidence="4">
    <location>
        <begin position="10"/>
        <end position="58"/>
    </location>
</feature>
<name>A0A229US49_9BACL</name>
<dbReference type="OrthoDB" id="9807321at2"/>
<organism evidence="5 6">
    <name type="scientific">Paenibacillus rigui</name>
    <dbReference type="NCBI Taxonomy" id="554312"/>
    <lineage>
        <taxon>Bacteria</taxon>
        <taxon>Bacillati</taxon>
        <taxon>Bacillota</taxon>
        <taxon>Bacilli</taxon>
        <taxon>Bacillales</taxon>
        <taxon>Paenibacillaceae</taxon>
        <taxon>Paenibacillus</taxon>
    </lineage>
</organism>
<protein>
    <recommendedName>
        <fullName evidence="4">HTH araC/xylS-type domain-containing protein</fullName>
    </recommendedName>
</protein>
<keyword evidence="3" id="KW-0804">Transcription</keyword>
<dbReference type="SUPFAM" id="SSF46689">
    <property type="entry name" value="Homeodomain-like"/>
    <property type="match status" value="1"/>
</dbReference>
<keyword evidence="1" id="KW-0805">Transcription regulation</keyword>
<evidence type="ECO:0000313" key="6">
    <source>
        <dbReference type="Proteomes" id="UP000215509"/>
    </source>
</evidence>
<dbReference type="AlphaFoldDB" id="A0A229US49"/>
<evidence type="ECO:0000259" key="4">
    <source>
        <dbReference type="PROSITE" id="PS01124"/>
    </source>
</evidence>
<evidence type="ECO:0000256" key="3">
    <source>
        <dbReference type="ARBA" id="ARBA00023163"/>
    </source>
</evidence>
<dbReference type="Gene3D" id="1.10.10.60">
    <property type="entry name" value="Homeodomain-like"/>
    <property type="match status" value="1"/>
</dbReference>
<dbReference type="EMBL" id="NMQW01000018">
    <property type="protein sequence ID" value="OXM85739.1"/>
    <property type="molecule type" value="Genomic_DNA"/>
</dbReference>
<dbReference type="Pfam" id="PF12833">
    <property type="entry name" value="HTH_18"/>
    <property type="match status" value="1"/>
</dbReference>
<dbReference type="PANTHER" id="PTHR43280">
    <property type="entry name" value="ARAC-FAMILY TRANSCRIPTIONAL REGULATOR"/>
    <property type="match status" value="1"/>
</dbReference>
<evidence type="ECO:0000313" key="5">
    <source>
        <dbReference type="EMBL" id="OXM85739.1"/>
    </source>
</evidence>
<proteinExistence type="predicted"/>
<dbReference type="InterPro" id="IPR018060">
    <property type="entry name" value="HTH_AraC"/>
</dbReference>
<dbReference type="RefSeq" id="WP_094015416.1">
    <property type="nucleotide sequence ID" value="NZ_NMQW01000018.1"/>
</dbReference>
<comment type="caution">
    <text evidence="5">The sequence shown here is derived from an EMBL/GenBank/DDBJ whole genome shotgun (WGS) entry which is preliminary data.</text>
</comment>
<dbReference type="GO" id="GO:0003700">
    <property type="term" value="F:DNA-binding transcription factor activity"/>
    <property type="evidence" value="ECO:0007669"/>
    <property type="project" value="InterPro"/>
</dbReference>
<keyword evidence="2" id="KW-0238">DNA-binding</keyword>
<dbReference type="PANTHER" id="PTHR43280:SF2">
    <property type="entry name" value="HTH-TYPE TRANSCRIPTIONAL REGULATOR EXSA"/>
    <property type="match status" value="1"/>
</dbReference>
<keyword evidence="6" id="KW-1185">Reference proteome</keyword>
<dbReference type="GO" id="GO:0043565">
    <property type="term" value="F:sequence-specific DNA binding"/>
    <property type="evidence" value="ECO:0007669"/>
    <property type="project" value="InterPro"/>
</dbReference>
<reference evidence="5 6" key="1">
    <citation type="submission" date="2017-07" db="EMBL/GenBank/DDBJ databases">
        <title>Genome sequencing and assembly of Paenibacillus rigui.</title>
        <authorList>
            <person name="Mayilraj S."/>
        </authorList>
    </citation>
    <scope>NUCLEOTIDE SEQUENCE [LARGE SCALE GENOMIC DNA]</scope>
    <source>
        <strain evidence="5 6">JCM 16352</strain>
    </source>
</reference>
<sequence>MHFEAHTKLRMNHALELIRSTSLNVSEISKRLGYQNPYYFSRVFKKVFGESPSAYMSHFYKS</sequence>
<dbReference type="InterPro" id="IPR020449">
    <property type="entry name" value="Tscrpt_reg_AraC-type_HTH"/>
</dbReference>
<dbReference type="SMART" id="SM00342">
    <property type="entry name" value="HTH_ARAC"/>
    <property type="match status" value="1"/>
</dbReference>
<dbReference type="PROSITE" id="PS01124">
    <property type="entry name" value="HTH_ARAC_FAMILY_2"/>
    <property type="match status" value="1"/>
</dbReference>
<gene>
    <name evidence="5" type="ORF">CF651_13615</name>
</gene>
<dbReference type="PRINTS" id="PR00032">
    <property type="entry name" value="HTHARAC"/>
</dbReference>
<evidence type="ECO:0000256" key="1">
    <source>
        <dbReference type="ARBA" id="ARBA00023015"/>
    </source>
</evidence>
<dbReference type="InterPro" id="IPR009057">
    <property type="entry name" value="Homeodomain-like_sf"/>
</dbReference>
<evidence type="ECO:0000256" key="2">
    <source>
        <dbReference type="ARBA" id="ARBA00023125"/>
    </source>
</evidence>
<accession>A0A229US49</accession>